<dbReference type="PANTHER" id="PTHR33293:SF1">
    <property type="entry name" value="INSERTION ELEMENT IS1 1 PROTEIN INSB-RELATED"/>
    <property type="match status" value="1"/>
</dbReference>
<dbReference type="InterPro" id="IPR051354">
    <property type="entry name" value="Transposase_27_IS1"/>
</dbReference>
<name>A0A841T4R4_9BACL</name>
<evidence type="ECO:0000313" key="2">
    <source>
        <dbReference type="Proteomes" id="UP000574133"/>
    </source>
</evidence>
<dbReference type="PANTHER" id="PTHR33293">
    <property type="entry name" value="INSERTION ELEMENT IS1 1 PROTEIN INSB-RELATED"/>
    <property type="match status" value="1"/>
</dbReference>
<dbReference type="RefSeq" id="WP_185177140.1">
    <property type="nucleotide sequence ID" value="NZ_CBCSEP010000025.1"/>
</dbReference>
<comment type="caution">
    <text evidence="1">The sequence shown here is derived from an EMBL/GenBank/DDBJ whole genome shotgun (WGS) entry which is preliminary data.</text>
</comment>
<organism evidence="1 2">
    <name type="scientific">Cohnella lubricantis</name>
    <dbReference type="NCBI Taxonomy" id="2163172"/>
    <lineage>
        <taxon>Bacteria</taxon>
        <taxon>Bacillati</taxon>
        <taxon>Bacillota</taxon>
        <taxon>Bacilli</taxon>
        <taxon>Bacillales</taxon>
        <taxon>Paenibacillaceae</taxon>
        <taxon>Cohnella</taxon>
    </lineage>
</organism>
<proteinExistence type="predicted"/>
<dbReference type="AlphaFoldDB" id="A0A841T4R4"/>
<accession>A0A841T4R4</accession>
<evidence type="ECO:0000313" key="1">
    <source>
        <dbReference type="EMBL" id="MBB6675832.1"/>
    </source>
</evidence>
<reference evidence="1 2" key="1">
    <citation type="submission" date="2020-08" db="EMBL/GenBank/DDBJ databases">
        <title>Cohnella phylogeny.</title>
        <authorList>
            <person name="Dunlap C."/>
        </authorList>
    </citation>
    <scope>NUCLEOTIDE SEQUENCE [LARGE SCALE GENOMIC DNA]</scope>
    <source>
        <strain evidence="1 2">DSM 103658</strain>
    </source>
</reference>
<sequence>MNMTNETANGFGEQLFRQLKGVSGEKRQKLIEEINLSLGFDEPAIRERRHANRLRCPTCGTATSASIVCYGKAKPGSDRQRYLCKSCGAFFNDHTGTVLHRTKKLERWPLFLKYLLDGQSIRQIAKEAGISPTTAQAWRKKLLTHLAEKMSSTLSGIVEAVEISVKTSYKGKHKLYTPASKTRETLVFCKSRNGNVCVSHGSLQELKQSCKNSDILWHTHLIPATPISSAERRLLHTKQADAIAGHFANQYARMRGTATTNLPLYAAWHQFQHETRHFTQREKIRRLLFAGL</sequence>
<keyword evidence="2" id="KW-1185">Reference proteome</keyword>
<dbReference type="Proteomes" id="UP000574133">
    <property type="component" value="Unassembled WGS sequence"/>
</dbReference>
<dbReference type="EMBL" id="JACJVN010000005">
    <property type="protein sequence ID" value="MBB6675832.1"/>
    <property type="molecule type" value="Genomic_DNA"/>
</dbReference>
<protein>
    <submittedName>
        <fullName evidence="1">IS1 family transposase</fullName>
    </submittedName>
</protein>
<gene>
    <name evidence="1" type="ORF">H4Q31_00640</name>
</gene>